<dbReference type="Proteomes" id="UP000887576">
    <property type="component" value="Unplaced"/>
</dbReference>
<dbReference type="WBParaSite" id="JU765_v2.g11160.t1">
    <property type="protein sequence ID" value="JU765_v2.g11160.t1"/>
    <property type="gene ID" value="JU765_v2.g11160"/>
</dbReference>
<evidence type="ECO:0000313" key="2">
    <source>
        <dbReference type="WBParaSite" id="JU765_v2.g11160.t1"/>
    </source>
</evidence>
<sequence>MEAELDCNKYGGHLASILSGYDNVLLTGKAKTFVGLNSSLFIGGNRVNSTNWMWMDGQKMSFEKITDNPAEITAASNYRYNSVDVPKFNFDCLELRTSDGKWQKTDCYNEQSYVCGVPAILEPQSINGN</sequence>
<proteinExistence type="predicted"/>
<protein>
    <submittedName>
        <fullName evidence="2">C-type lectin domain-containing protein</fullName>
    </submittedName>
</protein>
<name>A0AC34PYI0_9BILA</name>
<organism evidence="1 2">
    <name type="scientific">Panagrolaimus sp. JU765</name>
    <dbReference type="NCBI Taxonomy" id="591449"/>
    <lineage>
        <taxon>Eukaryota</taxon>
        <taxon>Metazoa</taxon>
        <taxon>Ecdysozoa</taxon>
        <taxon>Nematoda</taxon>
        <taxon>Chromadorea</taxon>
        <taxon>Rhabditida</taxon>
        <taxon>Tylenchina</taxon>
        <taxon>Panagrolaimomorpha</taxon>
        <taxon>Panagrolaimoidea</taxon>
        <taxon>Panagrolaimidae</taxon>
        <taxon>Panagrolaimus</taxon>
    </lineage>
</organism>
<reference evidence="2" key="1">
    <citation type="submission" date="2022-11" db="UniProtKB">
        <authorList>
            <consortium name="WormBaseParasite"/>
        </authorList>
    </citation>
    <scope>IDENTIFICATION</scope>
</reference>
<evidence type="ECO:0000313" key="1">
    <source>
        <dbReference type="Proteomes" id="UP000887576"/>
    </source>
</evidence>
<accession>A0AC34PYI0</accession>